<feature type="transmembrane region" description="Helical" evidence="5">
    <location>
        <begin position="411"/>
        <end position="429"/>
    </location>
</feature>
<dbReference type="InterPro" id="IPR004841">
    <property type="entry name" value="AA-permease/SLC12A_dom"/>
</dbReference>
<keyword evidence="4 5" id="KW-0472">Membrane</keyword>
<feature type="transmembrane region" description="Helical" evidence="5">
    <location>
        <begin position="387"/>
        <end position="405"/>
    </location>
</feature>
<feature type="transmembrane region" description="Helical" evidence="5">
    <location>
        <begin position="124"/>
        <end position="146"/>
    </location>
</feature>
<dbReference type="InterPro" id="IPR050367">
    <property type="entry name" value="APC_superfamily"/>
</dbReference>
<evidence type="ECO:0000256" key="3">
    <source>
        <dbReference type="ARBA" id="ARBA00022989"/>
    </source>
</evidence>
<evidence type="ECO:0000259" key="6">
    <source>
        <dbReference type="Pfam" id="PF00324"/>
    </source>
</evidence>
<gene>
    <name evidence="7" type="ORF">GCM10009765_30620</name>
</gene>
<comment type="caution">
    <text evidence="7">The sequence shown here is derived from an EMBL/GenBank/DDBJ whole genome shotgun (WGS) entry which is preliminary data.</text>
</comment>
<feature type="transmembrane region" description="Helical" evidence="5">
    <location>
        <begin position="158"/>
        <end position="182"/>
    </location>
</feature>
<comment type="subcellular location">
    <subcellularLocation>
        <location evidence="1">Membrane</location>
        <topology evidence="1">Multi-pass membrane protein</topology>
    </subcellularLocation>
</comment>
<dbReference type="EMBL" id="BAAANY010000009">
    <property type="protein sequence ID" value="GAA1679266.1"/>
    <property type="molecule type" value="Genomic_DNA"/>
</dbReference>
<protein>
    <submittedName>
        <fullName evidence="7">APC family permease</fullName>
    </submittedName>
</protein>
<evidence type="ECO:0000256" key="5">
    <source>
        <dbReference type="SAM" id="Phobius"/>
    </source>
</evidence>
<feature type="transmembrane region" description="Helical" evidence="5">
    <location>
        <begin position="354"/>
        <end position="375"/>
    </location>
</feature>
<evidence type="ECO:0000256" key="4">
    <source>
        <dbReference type="ARBA" id="ARBA00023136"/>
    </source>
</evidence>
<dbReference type="Pfam" id="PF00324">
    <property type="entry name" value="AA_permease"/>
    <property type="match status" value="1"/>
</dbReference>
<evidence type="ECO:0000313" key="7">
    <source>
        <dbReference type="EMBL" id="GAA1679266.1"/>
    </source>
</evidence>
<feature type="transmembrane region" description="Helical" evidence="5">
    <location>
        <begin position="48"/>
        <end position="67"/>
    </location>
</feature>
<dbReference type="RefSeq" id="WP_344310858.1">
    <property type="nucleotide sequence ID" value="NZ_BAAANY010000009.1"/>
</dbReference>
<keyword evidence="3 5" id="KW-1133">Transmembrane helix</keyword>
<sequence length="444" mass="47305">MSDSPQRLTRTLTLGPLVLFGLAYMAPMIVLGTFGVLDKASNGTVPTAYLLALVAMLFTAISYGRMARAFPVAGSAYTYTRRTIDSRVGFLVGWAVLLDYFWLPTVIWLIGASYLSAEFPGVPTWLWIVAFIALTTILNILGLKLATNINLLLMAMQVLVLIFFIVLSFGHAASTAGAAGILSATPFGHPGSTLSGIAAAAAIAAYSFLGFDAITTLTEETRDPERTVPKAIVLVTIIGGVIFVVASYATQLVASSVHIKDPNSAAFEIAAVIGGRLFSAIFLAGLVITQFASGIAAQASASRLLYAMGRDSVLPKKIFGFVNERFHTPLINILLTGAVGLIGIFLDISTAASFINFGAFTAFTFVNLCVIAYALRQRTLRGPAGWILNLVIPLIGAAVDVWLLTNLDSNALLIGLCWLVIGVVILVYLTRGFRRPPPEVTFSE</sequence>
<dbReference type="PIRSF" id="PIRSF006060">
    <property type="entry name" value="AA_transporter"/>
    <property type="match status" value="1"/>
</dbReference>
<proteinExistence type="predicted"/>
<accession>A0ABN2GZN1</accession>
<organism evidence="7 8">
    <name type="scientific">Fodinicola feengrottensis</name>
    <dbReference type="NCBI Taxonomy" id="435914"/>
    <lineage>
        <taxon>Bacteria</taxon>
        <taxon>Bacillati</taxon>
        <taxon>Actinomycetota</taxon>
        <taxon>Actinomycetes</taxon>
        <taxon>Mycobacteriales</taxon>
        <taxon>Fodinicola</taxon>
    </lineage>
</organism>
<evidence type="ECO:0000256" key="2">
    <source>
        <dbReference type="ARBA" id="ARBA00022692"/>
    </source>
</evidence>
<dbReference type="PANTHER" id="PTHR42770">
    <property type="entry name" value="AMINO ACID TRANSPORTER-RELATED"/>
    <property type="match status" value="1"/>
</dbReference>
<reference evidence="7 8" key="1">
    <citation type="journal article" date="2019" name="Int. J. Syst. Evol. Microbiol.">
        <title>The Global Catalogue of Microorganisms (GCM) 10K type strain sequencing project: providing services to taxonomists for standard genome sequencing and annotation.</title>
        <authorList>
            <consortium name="The Broad Institute Genomics Platform"/>
            <consortium name="The Broad Institute Genome Sequencing Center for Infectious Disease"/>
            <person name="Wu L."/>
            <person name="Ma J."/>
        </authorList>
    </citation>
    <scope>NUCLEOTIDE SEQUENCE [LARGE SCALE GENOMIC DNA]</scope>
    <source>
        <strain evidence="7 8">JCM 14718</strain>
    </source>
</reference>
<feature type="domain" description="Amino acid permease/ SLC12A" evidence="6">
    <location>
        <begin position="25"/>
        <end position="371"/>
    </location>
</feature>
<keyword evidence="2 5" id="KW-0812">Transmembrane</keyword>
<feature type="transmembrane region" description="Helical" evidence="5">
    <location>
        <begin position="194"/>
        <end position="211"/>
    </location>
</feature>
<evidence type="ECO:0000313" key="8">
    <source>
        <dbReference type="Proteomes" id="UP001500618"/>
    </source>
</evidence>
<feature type="transmembrane region" description="Helical" evidence="5">
    <location>
        <begin position="88"/>
        <end position="112"/>
    </location>
</feature>
<name>A0ABN2GZN1_9ACTN</name>
<feature type="transmembrane region" description="Helical" evidence="5">
    <location>
        <begin position="269"/>
        <end position="288"/>
    </location>
</feature>
<dbReference type="Gene3D" id="1.20.1740.10">
    <property type="entry name" value="Amino acid/polyamine transporter I"/>
    <property type="match status" value="1"/>
</dbReference>
<keyword evidence="8" id="KW-1185">Reference proteome</keyword>
<dbReference type="PANTHER" id="PTHR42770:SF8">
    <property type="entry name" value="PUTRESCINE IMPORTER PUUP"/>
    <property type="match status" value="1"/>
</dbReference>
<feature type="transmembrane region" description="Helical" evidence="5">
    <location>
        <begin position="12"/>
        <end position="36"/>
    </location>
</feature>
<feature type="transmembrane region" description="Helical" evidence="5">
    <location>
        <begin position="231"/>
        <end position="249"/>
    </location>
</feature>
<feature type="transmembrane region" description="Helical" evidence="5">
    <location>
        <begin position="326"/>
        <end position="348"/>
    </location>
</feature>
<evidence type="ECO:0000256" key="1">
    <source>
        <dbReference type="ARBA" id="ARBA00004141"/>
    </source>
</evidence>
<dbReference type="Proteomes" id="UP001500618">
    <property type="component" value="Unassembled WGS sequence"/>
</dbReference>